<evidence type="ECO:0000256" key="2">
    <source>
        <dbReference type="ARBA" id="ARBA00022723"/>
    </source>
</evidence>
<feature type="domain" description="Arf-GAP" evidence="7">
    <location>
        <begin position="10"/>
        <end position="130"/>
    </location>
</feature>
<dbReference type="FunFam" id="1.10.220.150:FF:000004">
    <property type="entry name" value="Putative ADP-ribosylation factor GTPase-activating protein 2"/>
    <property type="match status" value="1"/>
</dbReference>
<evidence type="ECO:0000313" key="8">
    <source>
        <dbReference type="EMBL" id="KZP04275.1"/>
    </source>
</evidence>
<dbReference type="InterPro" id="IPR038508">
    <property type="entry name" value="ArfGAP_dom_sf"/>
</dbReference>
<keyword evidence="2" id="KW-0479">Metal-binding</keyword>
<dbReference type="GO" id="GO:0005096">
    <property type="term" value="F:GTPase activator activity"/>
    <property type="evidence" value="ECO:0007669"/>
    <property type="project" value="UniProtKB-KW"/>
</dbReference>
<evidence type="ECO:0000256" key="4">
    <source>
        <dbReference type="ARBA" id="ARBA00022833"/>
    </source>
</evidence>
<dbReference type="PANTHER" id="PTHR45686:SF4">
    <property type="entry name" value="ADP-RIBOSYLATION FACTOR GTPASE ACTIVATING PROTEIN 3, ISOFORM H"/>
    <property type="match status" value="1"/>
</dbReference>
<reference evidence="8 10" key="1">
    <citation type="journal article" date="2016" name="Mol. Biol. Evol.">
        <title>Comparative Genomics of Early-Diverging Mushroom-Forming Fungi Provides Insights into the Origins of Lignocellulose Decay Capabilities.</title>
        <authorList>
            <person name="Nagy L.G."/>
            <person name="Riley R."/>
            <person name="Tritt A."/>
            <person name="Adam C."/>
            <person name="Daum C."/>
            <person name="Floudas D."/>
            <person name="Sun H."/>
            <person name="Yadav J.S."/>
            <person name="Pangilinan J."/>
            <person name="Larsson K.H."/>
            <person name="Matsuura K."/>
            <person name="Barry K."/>
            <person name="Labutti K."/>
            <person name="Kuo R."/>
            <person name="Ohm R.A."/>
            <person name="Bhattacharya S.S."/>
            <person name="Shirouzu T."/>
            <person name="Yoshinaga Y."/>
            <person name="Martin F.M."/>
            <person name="Grigoriev I.V."/>
            <person name="Hibbett D.S."/>
        </authorList>
    </citation>
    <scope>NUCLEOTIDE SEQUENCE [LARGE SCALE GENOMIC DNA]</scope>
    <source>
        <strain evidence="8 10">CBS 109695</strain>
    </source>
</reference>
<dbReference type="Pfam" id="PF01412">
    <property type="entry name" value="ArfGap"/>
    <property type="match status" value="1"/>
</dbReference>
<dbReference type="Gene3D" id="1.10.220.150">
    <property type="entry name" value="Arf GTPase activating protein"/>
    <property type="match status" value="1"/>
</dbReference>
<evidence type="ECO:0000256" key="6">
    <source>
        <dbReference type="SAM" id="MobiDB-lite"/>
    </source>
</evidence>
<keyword evidence="1" id="KW-0343">GTPase activation</keyword>
<dbReference type="SMART" id="SM00105">
    <property type="entry name" value="ArfGap"/>
    <property type="match status" value="1"/>
</dbReference>
<proteinExistence type="predicted"/>
<dbReference type="PRINTS" id="PR00405">
    <property type="entry name" value="REVINTRACTNG"/>
</dbReference>
<evidence type="ECO:0000256" key="3">
    <source>
        <dbReference type="ARBA" id="ARBA00022771"/>
    </source>
</evidence>
<dbReference type="Proteomes" id="UP000076532">
    <property type="component" value="Unassembled WGS sequence"/>
</dbReference>
<evidence type="ECO:0000313" key="10">
    <source>
        <dbReference type="Proteomes" id="UP000076532"/>
    </source>
</evidence>
<keyword evidence="4" id="KW-0862">Zinc</keyword>
<name>A0A167UT52_9AGAM</name>
<evidence type="ECO:0000259" key="7">
    <source>
        <dbReference type="PROSITE" id="PS50115"/>
    </source>
</evidence>
<dbReference type="OrthoDB" id="983479at2759"/>
<accession>A0A167UT52</accession>
<feature type="compositionally biased region" description="Basic and acidic residues" evidence="6">
    <location>
        <begin position="259"/>
        <end position="291"/>
    </location>
</feature>
<keyword evidence="3 5" id="KW-0863">Zinc-finger</keyword>
<evidence type="ECO:0000256" key="5">
    <source>
        <dbReference type="PROSITE-ProRule" id="PRU00288"/>
    </source>
</evidence>
<sequence length="479" mass="51043">MSDPTKAETESVFKILKAQKGNKICFDCSARNPTWSSVTYGVYICLDCSSVHRNLGVHITFVRSTNLDSWQLGQLRTMKVGGNTSAKDFFRANGASALLSDSDTRKKYSSRVAEMYKEELAKRVADDVSRCPQGIFVEGMESATAPTPPAPADDEDFFSSWDKPASKPGTQTPTPATSPPVLGRAVAPPAPRTISSSSFRSTTTPASSRPAKLGASRVTSSSSLTSTSSSITASSAPAKKSKLGGLGAKKAAAPIDFAEAERKAREEAERVKQAEQQRQRQQEEEKARQEAAKLQAASLKAKQAEAKPVPSKNGATPKAANPDMERLGMGVKKLGFGARPTGGAVAPEKNKSYSQSDDSPTTARDKFANQKAISSDMYFGRNEYDPEASNEAQSRLRDFQGATSISSNQYFGREDEEEGAGGAGGDGTLGDGSLSGLEYAAKDAIQRVMANQDVQQVGESIRAGALKLSDYLAQMSAER</sequence>
<dbReference type="PANTHER" id="PTHR45686">
    <property type="entry name" value="ADP-RIBOSYLATION FACTOR GTPASE ACTIVATING PROTEIN 3, ISOFORM H-RELATED"/>
    <property type="match status" value="1"/>
</dbReference>
<dbReference type="GO" id="GO:0000139">
    <property type="term" value="C:Golgi membrane"/>
    <property type="evidence" value="ECO:0007669"/>
    <property type="project" value="GOC"/>
</dbReference>
<dbReference type="InterPro" id="IPR001164">
    <property type="entry name" value="ArfGAP_dom"/>
</dbReference>
<dbReference type="InterPro" id="IPR037278">
    <property type="entry name" value="ARFGAP/RecO"/>
</dbReference>
<evidence type="ECO:0000313" key="9">
    <source>
        <dbReference type="EMBL" id="KZP09096.1"/>
    </source>
</evidence>
<dbReference type="SUPFAM" id="SSF57863">
    <property type="entry name" value="ArfGap/RecO-like zinc finger"/>
    <property type="match status" value="1"/>
</dbReference>
<dbReference type="GO" id="GO:0048205">
    <property type="term" value="P:COPI coating of Golgi vesicle"/>
    <property type="evidence" value="ECO:0007669"/>
    <property type="project" value="TreeGrafter"/>
</dbReference>
<dbReference type="AlphaFoldDB" id="A0A167UT52"/>
<feature type="region of interest" description="Disordered" evidence="6">
    <location>
        <begin position="140"/>
        <end position="435"/>
    </location>
</feature>
<keyword evidence="10" id="KW-1185">Reference proteome</keyword>
<feature type="compositionally biased region" description="Polar residues" evidence="6">
    <location>
        <begin position="352"/>
        <end position="362"/>
    </location>
</feature>
<feature type="compositionally biased region" description="Low complexity" evidence="6">
    <location>
        <begin position="292"/>
        <end position="301"/>
    </location>
</feature>
<feature type="compositionally biased region" description="Gly residues" evidence="6">
    <location>
        <begin position="420"/>
        <end position="430"/>
    </location>
</feature>
<dbReference type="EMBL" id="KV417940">
    <property type="protein sequence ID" value="KZP04275.1"/>
    <property type="molecule type" value="Genomic_DNA"/>
</dbReference>
<dbReference type="CDD" id="cd08831">
    <property type="entry name" value="ArfGap_ArfGap2_3_like"/>
    <property type="match status" value="1"/>
</dbReference>
<feature type="compositionally biased region" description="Polar residues" evidence="6">
    <location>
        <begin position="401"/>
        <end position="410"/>
    </location>
</feature>
<protein>
    <submittedName>
        <fullName evidence="8">ArfGap-domain-containing protein</fullName>
    </submittedName>
</protein>
<organism evidence="8 10">
    <name type="scientific">Athelia psychrophila</name>
    <dbReference type="NCBI Taxonomy" id="1759441"/>
    <lineage>
        <taxon>Eukaryota</taxon>
        <taxon>Fungi</taxon>
        <taxon>Dikarya</taxon>
        <taxon>Basidiomycota</taxon>
        <taxon>Agaricomycotina</taxon>
        <taxon>Agaricomycetes</taxon>
        <taxon>Agaricomycetidae</taxon>
        <taxon>Atheliales</taxon>
        <taxon>Atheliaceae</taxon>
        <taxon>Athelia</taxon>
    </lineage>
</organism>
<dbReference type="EMBL" id="KV417707">
    <property type="protein sequence ID" value="KZP09096.1"/>
    <property type="molecule type" value="Genomic_DNA"/>
</dbReference>
<feature type="compositionally biased region" description="Low complexity" evidence="6">
    <location>
        <begin position="192"/>
        <end position="238"/>
    </location>
</feature>
<evidence type="ECO:0000256" key="1">
    <source>
        <dbReference type="ARBA" id="ARBA00022468"/>
    </source>
</evidence>
<dbReference type="PROSITE" id="PS50115">
    <property type="entry name" value="ARFGAP"/>
    <property type="match status" value="1"/>
</dbReference>
<dbReference type="GO" id="GO:0008270">
    <property type="term" value="F:zinc ion binding"/>
    <property type="evidence" value="ECO:0007669"/>
    <property type="project" value="UniProtKB-KW"/>
</dbReference>
<dbReference type="STRING" id="436010.A0A167UT52"/>
<gene>
    <name evidence="9" type="ORF">FIBSPDRAFT_873913</name>
    <name evidence="8" type="ORF">FIBSPDRAFT_878675</name>
</gene>